<dbReference type="SUPFAM" id="SSF55729">
    <property type="entry name" value="Acyl-CoA N-acyltransferases (Nat)"/>
    <property type="match status" value="1"/>
</dbReference>
<dbReference type="RefSeq" id="WP_042232769.1">
    <property type="nucleotide sequence ID" value="NZ_CP026520.1"/>
</dbReference>
<dbReference type="Proteomes" id="UP000288943">
    <property type="component" value="Chromosome"/>
</dbReference>
<evidence type="ECO:0000313" key="4">
    <source>
        <dbReference type="Proteomes" id="UP000288943"/>
    </source>
</evidence>
<gene>
    <name evidence="2" type="ORF">M5X16_18725</name>
    <name evidence="3" type="ORF">PC41400_21965</name>
</gene>
<proteinExistence type="predicted"/>
<dbReference type="EMBL" id="JAMDMJ010000025">
    <property type="protein sequence ID" value="MCY9597804.1"/>
    <property type="molecule type" value="Genomic_DNA"/>
</dbReference>
<dbReference type="InterPro" id="IPR000182">
    <property type="entry name" value="GNAT_dom"/>
</dbReference>
<organism evidence="3 4">
    <name type="scientific">Paenibacillus chitinolyticus</name>
    <dbReference type="NCBI Taxonomy" id="79263"/>
    <lineage>
        <taxon>Bacteria</taxon>
        <taxon>Bacillati</taxon>
        <taxon>Bacillota</taxon>
        <taxon>Bacilli</taxon>
        <taxon>Bacillales</taxon>
        <taxon>Paenibacillaceae</taxon>
        <taxon>Paenibacillus</taxon>
    </lineage>
</organism>
<feature type="domain" description="N-acetyltransferase" evidence="1">
    <location>
        <begin position="4"/>
        <end position="152"/>
    </location>
</feature>
<dbReference type="InterPro" id="IPR016181">
    <property type="entry name" value="Acyl_CoA_acyltransferase"/>
</dbReference>
<dbReference type="OrthoDB" id="46888at2"/>
<dbReference type="PROSITE" id="PS51186">
    <property type="entry name" value="GNAT"/>
    <property type="match status" value="1"/>
</dbReference>
<dbReference type="Proteomes" id="UP001527202">
    <property type="component" value="Unassembled WGS sequence"/>
</dbReference>
<dbReference type="CDD" id="cd04301">
    <property type="entry name" value="NAT_SF"/>
    <property type="match status" value="1"/>
</dbReference>
<protein>
    <submittedName>
        <fullName evidence="2 3">N-acetyltransferase</fullName>
    </submittedName>
</protein>
<keyword evidence="3" id="KW-0808">Transferase</keyword>
<accession>A0A410X0G0</accession>
<dbReference type="Pfam" id="PF00583">
    <property type="entry name" value="Acetyltransf_1"/>
    <property type="match status" value="1"/>
</dbReference>
<sequence>MSEGTIRTIDFNDTGLVRSLYELQRESYLIEAKLINFYEIPPLKETFEEFQACGEQFRGYFLDNQLAGAVSCTVEEETVTICRMVVHPDHFKKGIAQQLLNTLESDMGHVSLFKVATGKDNVPAKNLYAKNGYKHDRDLEVAPDFYISLFQKAVR</sequence>
<dbReference type="Gene3D" id="3.40.630.30">
    <property type="match status" value="1"/>
</dbReference>
<evidence type="ECO:0000313" key="3">
    <source>
        <dbReference type="EMBL" id="QAV20188.1"/>
    </source>
</evidence>
<dbReference type="EMBL" id="CP026520">
    <property type="protein sequence ID" value="QAV20188.1"/>
    <property type="molecule type" value="Genomic_DNA"/>
</dbReference>
<dbReference type="KEGG" id="pchi:PC41400_21965"/>
<evidence type="ECO:0000259" key="1">
    <source>
        <dbReference type="PROSITE" id="PS51186"/>
    </source>
</evidence>
<reference evidence="3 4" key="1">
    <citation type="submission" date="2018-01" db="EMBL/GenBank/DDBJ databases">
        <title>The whole genome sequencing and assembly of Paenibacillus chitinolyticus KCCM 41400 strain.</title>
        <authorList>
            <person name="Kim J.-Y."/>
            <person name="Park M.-K."/>
            <person name="Lee Y.-J."/>
            <person name="Yi H."/>
            <person name="Bahn Y.-S."/>
            <person name="Kim J.F."/>
            <person name="Lee D.-W."/>
        </authorList>
    </citation>
    <scope>NUCLEOTIDE SEQUENCE [LARGE SCALE GENOMIC DNA]</scope>
    <source>
        <strain evidence="3 4">KCCM 41400</strain>
    </source>
</reference>
<dbReference type="GeneID" id="95377460"/>
<evidence type="ECO:0000313" key="5">
    <source>
        <dbReference type="Proteomes" id="UP001527202"/>
    </source>
</evidence>
<dbReference type="GO" id="GO:0016747">
    <property type="term" value="F:acyltransferase activity, transferring groups other than amino-acyl groups"/>
    <property type="evidence" value="ECO:0007669"/>
    <property type="project" value="InterPro"/>
</dbReference>
<evidence type="ECO:0000313" key="2">
    <source>
        <dbReference type="EMBL" id="MCY9597804.1"/>
    </source>
</evidence>
<dbReference type="AlphaFoldDB" id="A0A410X0G0"/>
<reference evidence="2 5" key="2">
    <citation type="submission" date="2022-05" db="EMBL/GenBank/DDBJ databases">
        <title>Genome Sequencing of Bee-Associated Microbes.</title>
        <authorList>
            <person name="Dunlap C."/>
        </authorList>
    </citation>
    <scope>NUCLEOTIDE SEQUENCE [LARGE SCALE GENOMIC DNA]</scope>
    <source>
        <strain evidence="2 5">NRRL B-23120</strain>
    </source>
</reference>
<keyword evidence="5" id="KW-1185">Reference proteome</keyword>
<name>A0A410X0G0_9BACL</name>